<sequence>MAPGQPACDDGDDNASAAAAIAVHKPRYYRELEDEAAFLSVADDEGQISIGGFGSLLSERSARETFPHLRNFRKARLRGFRRIFAHVAPVFFENGVANMETKEIASLSVEEVDDVNASLIITVFEIEVKEVPAFIEREHEFRFLVVYPEVVVEGEEEREVEGEGEEGHVAEEKARKEEEEEKEEDAKKKEGEGEGGGEEERGRGRIGPRPAVVCARWDDESYRRIRCQDDEEYYRLYGRHGVDRVWRDDVFPCRAYLRHCVIAARNLGADAYDSFLDNTYLADRVTSIRSHLASNPEIMDELPPPEMRTRYGG</sequence>
<comment type="caution">
    <text evidence="2">The sequence shown here is derived from an EMBL/GenBank/DDBJ whole genome shotgun (WGS) entry which is preliminary data.</text>
</comment>
<dbReference type="Gramene" id="GBG83441">
    <property type="protein sequence ID" value="GBG83441"/>
    <property type="gene ID" value="CBR_g37153"/>
</dbReference>
<dbReference type="OMA" id="ALMCTRW"/>
<reference evidence="2 3" key="1">
    <citation type="journal article" date="2018" name="Cell">
        <title>The Chara Genome: Secondary Complexity and Implications for Plant Terrestrialization.</title>
        <authorList>
            <person name="Nishiyama T."/>
            <person name="Sakayama H."/>
            <person name="Vries J.D."/>
            <person name="Buschmann H."/>
            <person name="Saint-Marcoux D."/>
            <person name="Ullrich K.K."/>
            <person name="Haas F.B."/>
            <person name="Vanderstraeten L."/>
            <person name="Becker D."/>
            <person name="Lang D."/>
            <person name="Vosolsobe S."/>
            <person name="Rombauts S."/>
            <person name="Wilhelmsson P.K.I."/>
            <person name="Janitza P."/>
            <person name="Kern R."/>
            <person name="Heyl A."/>
            <person name="Rumpler F."/>
            <person name="Villalobos L.I.A.C."/>
            <person name="Clay J.M."/>
            <person name="Skokan R."/>
            <person name="Toyoda A."/>
            <person name="Suzuki Y."/>
            <person name="Kagoshima H."/>
            <person name="Schijlen E."/>
            <person name="Tajeshwar N."/>
            <person name="Catarino B."/>
            <person name="Hetherington A.J."/>
            <person name="Saltykova A."/>
            <person name="Bonnot C."/>
            <person name="Breuninger H."/>
            <person name="Symeonidi A."/>
            <person name="Radhakrishnan G.V."/>
            <person name="Van Nieuwerburgh F."/>
            <person name="Deforce D."/>
            <person name="Chang C."/>
            <person name="Karol K.G."/>
            <person name="Hedrich R."/>
            <person name="Ulvskov P."/>
            <person name="Glockner G."/>
            <person name="Delwiche C.F."/>
            <person name="Petrasek J."/>
            <person name="Van de Peer Y."/>
            <person name="Friml J."/>
            <person name="Beilby M."/>
            <person name="Dolan L."/>
            <person name="Kohara Y."/>
            <person name="Sugano S."/>
            <person name="Fujiyama A."/>
            <person name="Delaux P.-M."/>
            <person name="Quint M."/>
            <person name="TheiBen G."/>
            <person name="Hagemann M."/>
            <person name="Harholt J."/>
            <person name="Dunand C."/>
            <person name="Zachgo S."/>
            <person name="Langdale J."/>
            <person name="Maumus F."/>
            <person name="Straeten D.V.D."/>
            <person name="Gould S.B."/>
            <person name="Rensing S.A."/>
        </authorList>
    </citation>
    <scope>NUCLEOTIDE SEQUENCE [LARGE SCALE GENOMIC DNA]</scope>
    <source>
        <strain evidence="2 3">S276</strain>
    </source>
</reference>
<proteinExistence type="predicted"/>
<feature type="compositionally biased region" description="Basic and acidic residues" evidence="1">
    <location>
        <begin position="165"/>
        <end position="177"/>
    </location>
</feature>
<organism evidence="2 3">
    <name type="scientific">Chara braunii</name>
    <name type="common">Braun's stonewort</name>
    <dbReference type="NCBI Taxonomy" id="69332"/>
    <lineage>
        <taxon>Eukaryota</taxon>
        <taxon>Viridiplantae</taxon>
        <taxon>Streptophyta</taxon>
        <taxon>Charophyceae</taxon>
        <taxon>Charales</taxon>
        <taxon>Characeae</taxon>
        <taxon>Chara</taxon>
    </lineage>
</organism>
<gene>
    <name evidence="2" type="ORF">CBR_g37153</name>
</gene>
<feature type="region of interest" description="Disordered" evidence="1">
    <location>
        <begin position="156"/>
        <end position="206"/>
    </location>
</feature>
<dbReference type="AlphaFoldDB" id="A0A388LMF5"/>
<dbReference type="Proteomes" id="UP000265515">
    <property type="component" value="Unassembled WGS sequence"/>
</dbReference>
<dbReference type="OrthoDB" id="565040at2759"/>
<protein>
    <submittedName>
        <fullName evidence="2">Uncharacterized protein</fullName>
    </submittedName>
</protein>
<evidence type="ECO:0000256" key="1">
    <source>
        <dbReference type="SAM" id="MobiDB-lite"/>
    </source>
</evidence>
<feature type="compositionally biased region" description="Basic and acidic residues" evidence="1">
    <location>
        <begin position="184"/>
        <end position="203"/>
    </location>
</feature>
<evidence type="ECO:0000313" key="3">
    <source>
        <dbReference type="Proteomes" id="UP000265515"/>
    </source>
</evidence>
<dbReference type="PANTHER" id="PTHR35748">
    <property type="entry name" value="OS05G0358400 PROTEIN"/>
    <property type="match status" value="1"/>
</dbReference>
<accession>A0A388LMF5</accession>
<dbReference type="PANTHER" id="PTHR35748:SF1">
    <property type="entry name" value="OS05G0358400 PROTEIN"/>
    <property type="match status" value="1"/>
</dbReference>
<keyword evidence="3" id="KW-1185">Reference proteome</keyword>
<name>A0A388LMF5_CHABU</name>
<evidence type="ECO:0000313" key="2">
    <source>
        <dbReference type="EMBL" id="GBG83441.1"/>
    </source>
</evidence>
<dbReference type="EMBL" id="BFEA01000439">
    <property type="protein sequence ID" value="GBG83441.1"/>
    <property type="molecule type" value="Genomic_DNA"/>
</dbReference>